<dbReference type="EMBL" id="CAUEEQ010052678">
    <property type="protein sequence ID" value="CAJ0961509.1"/>
    <property type="molecule type" value="Genomic_DNA"/>
</dbReference>
<gene>
    <name evidence="1" type="ORF">RIMI_LOCUS17781709</name>
</gene>
<comment type="caution">
    <text evidence="1">The sequence shown here is derived from an EMBL/GenBank/DDBJ whole genome shotgun (WGS) entry which is preliminary data.</text>
</comment>
<evidence type="ECO:0000313" key="1">
    <source>
        <dbReference type="EMBL" id="CAJ0961509.1"/>
    </source>
</evidence>
<dbReference type="Proteomes" id="UP001176940">
    <property type="component" value="Unassembled WGS sequence"/>
</dbReference>
<proteinExistence type="predicted"/>
<keyword evidence="2" id="KW-1185">Reference proteome</keyword>
<reference evidence="1" key="1">
    <citation type="submission" date="2023-07" db="EMBL/GenBank/DDBJ databases">
        <authorList>
            <person name="Stuckert A."/>
        </authorList>
    </citation>
    <scope>NUCLEOTIDE SEQUENCE</scope>
</reference>
<sequence>MTFESAKSRSLTEKERVQNLEALFIRKLNDLPWQLPLTWLEQQASATLRFGIAAKLSNCLRCIVLFSAPGNKINGAIIKTMGRKFLALMF</sequence>
<name>A0ABN9M833_9NEOB</name>
<protein>
    <submittedName>
        <fullName evidence="1">Uncharacterized protein</fullName>
    </submittedName>
</protein>
<organism evidence="1 2">
    <name type="scientific">Ranitomeya imitator</name>
    <name type="common">mimic poison frog</name>
    <dbReference type="NCBI Taxonomy" id="111125"/>
    <lineage>
        <taxon>Eukaryota</taxon>
        <taxon>Metazoa</taxon>
        <taxon>Chordata</taxon>
        <taxon>Craniata</taxon>
        <taxon>Vertebrata</taxon>
        <taxon>Euteleostomi</taxon>
        <taxon>Amphibia</taxon>
        <taxon>Batrachia</taxon>
        <taxon>Anura</taxon>
        <taxon>Neobatrachia</taxon>
        <taxon>Hyloidea</taxon>
        <taxon>Dendrobatidae</taxon>
        <taxon>Dendrobatinae</taxon>
        <taxon>Ranitomeya</taxon>
    </lineage>
</organism>
<evidence type="ECO:0000313" key="2">
    <source>
        <dbReference type="Proteomes" id="UP001176940"/>
    </source>
</evidence>
<accession>A0ABN9M833</accession>